<evidence type="ECO:0000256" key="2">
    <source>
        <dbReference type="ARBA" id="ARBA00022857"/>
    </source>
</evidence>
<feature type="region of interest" description="Disordered" evidence="4">
    <location>
        <begin position="300"/>
        <end position="321"/>
    </location>
</feature>
<dbReference type="OrthoDB" id="2310150at2759"/>
<dbReference type="PANTHER" id="PTHR43150:SF2">
    <property type="entry name" value="HYPERKINETIC, ISOFORM M"/>
    <property type="match status" value="1"/>
</dbReference>
<dbReference type="Gene3D" id="3.20.20.100">
    <property type="entry name" value="NADP-dependent oxidoreductase domain"/>
    <property type="match status" value="1"/>
</dbReference>
<dbReference type="InterPro" id="IPR036812">
    <property type="entry name" value="NAD(P)_OxRdtase_dom_sf"/>
</dbReference>
<protein>
    <recommendedName>
        <fullName evidence="5">NADP-dependent oxidoreductase domain-containing protein</fullName>
    </recommendedName>
</protein>
<organism evidence="6 7">
    <name type="scientific">Pythium oligandrum</name>
    <name type="common">Mycoparasitic fungus</name>
    <dbReference type="NCBI Taxonomy" id="41045"/>
    <lineage>
        <taxon>Eukaryota</taxon>
        <taxon>Sar</taxon>
        <taxon>Stramenopiles</taxon>
        <taxon>Oomycota</taxon>
        <taxon>Peronosporomycetes</taxon>
        <taxon>Pythiales</taxon>
        <taxon>Pythiaceae</taxon>
        <taxon>Pythium</taxon>
    </lineage>
</organism>
<dbReference type="AlphaFoldDB" id="A0A8K1C8W9"/>
<gene>
    <name evidence="6" type="ORF">Poli38472_006996</name>
</gene>
<feature type="region of interest" description="Disordered" evidence="4">
    <location>
        <begin position="221"/>
        <end position="240"/>
    </location>
</feature>
<dbReference type="InterPro" id="IPR023210">
    <property type="entry name" value="NADP_OxRdtase_dom"/>
</dbReference>
<dbReference type="InterPro" id="IPR005399">
    <property type="entry name" value="K_chnl_volt-dep_bsu_KCNAB-rel"/>
</dbReference>
<keyword evidence="3" id="KW-0560">Oxidoreductase</keyword>
<dbReference type="SUPFAM" id="SSF51430">
    <property type="entry name" value="NAD(P)-linked oxidoreductase"/>
    <property type="match status" value="1"/>
</dbReference>
<dbReference type="Proteomes" id="UP000794436">
    <property type="component" value="Unassembled WGS sequence"/>
</dbReference>
<comment type="similarity">
    <text evidence="1">Belongs to the shaker potassium channel beta subunit family.</text>
</comment>
<evidence type="ECO:0000313" key="7">
    <source>
        <dbReference type="Proteomes" id="UP000794436"/>
    </source>
</evidence>
<dbReference type="PANTHER" id="PTHR43150">
    <property type="entry name" value="HYPERKINETIC, ISOFORM M"/>
    <property type="match status" value="1"/>
</dbReference>
<keyword evidence="2" id="KW-0521">NADP</keyword>
<sequence>MNLEYVDVVLCHRWDKHTPVEETVRALDYIVNQGWALYWGTSNWISSEILEAFAVADRLRLIRPIAEQPEYNTLQRSAVELDYYKDGIPDGSRMADPVNQQIVRGLADRVAKTEKLRPIAKELGCSLAQLAIAWCLTNGNVSTVIVGASSVKQLDENLEALSVAAKITKDVKARIDAVIQPKLRVLEQDFLAGMRAKYLIQRGIPQARQVLRWLDRRHGPPIRNNPDITGNAGHKDGDNKNEVRAIDVDADLKSDSGVTMEDVVQYMLTKMRGGTYMPFRYLIFNKRIWSKSNNWEQQAYTGSSPHTERLHISGDYGTAVH</sequence>
<dbReference type="EMBL" id="SPLM01000110">
    <property type="protein sequence ID" value="TMW58851.1"/>
    <property type="molecule type" value="Genomic_DNA"/>
</dbReference>
<comment type="caution">
    <text evidence="6">The sequence shown here is derived from an EMBL/GenBank/DDBJ whole genome shotgun (WGS) entry which is preliminary data.</text>
</comment>
<reference evidence="6" key="1">
    <citation type="submission" date="2019-03" db="EMBL/GenBank/DDBJ databases">
        <title>Long read genome sequence of the mycoparasitic Pythium oligandrum ATCC 38472 isolated from sugarbeet rhizosphere.</title>
        <authorList>
            <person name="Gaulin E."/>
        </authorList>
    </citation>
    <scope>NUCLEOTIDE SEQUENCE</scope>
    <source>
        <strain evidence="6">ATCC 38472_TT</strain>
    </source>
</reference>
<feature type="domain" description="NADP-dependent oxidoreductase" evidence="5">
    <location>
        <begin position="1"/>
        <end position="179"/>
    </location>
</feature>
<evidence type="ECO:0000256" key="4">
    <source>
        <dbReference type="SAM" id="MobiDB-lite"/>
    </source>
</evidence>
<keyword evidence="7" id="KW-1185">Reference proteome</keyword>
<evidence type="ECO:0000256" key="1">
    <source>
        <dbReference type="ARBA" id="ARBA00006515"/>
    </source>
</evidence>
<dbReference type="Pfam" id="PF00248">
    <property type="entry name" value="Aldo_ket_red"/>
    <property type="match status" value="1"/>
</dbReference>
<dbReference type="GO" id="GO:0016491">
    <property type="term" value="F:oxidoreductase activity"/>
    <property type="evidence" value="ECO:0007669"/>
    <property type="project" value="UniProtKB-KW"/>
</dbReference>
<evidence type="ECO:0000313" key="6">
    <source>
        <dbReference type="EMBL" id="TMW58851.1"/>
    </source>
</evidence>
<proteinExistence type="inferred from homology"/>
<evidence type="ECO:0000259" key="5">
    <source>
        <dbReference type="Pfam" id="PF00248"/>
    </source>
</evidence>
<evidence type="ECO:0000256" key="3">
    <source>
        <dbReference type="ARBA" id="ARBA00023002"/>
    </source>
</evidence>
<name>A0A8K1C8W9_PYTOL</name>
<accession>A0A8K1C8W9</accession>